<keyword evidence="2 5" id="KW-0812">Transmembrane</keyword>
<feature type="domain" description="NnrU" evidence="6">
    <location>
        <begin position="8"/>
        <end position="218"/>
    </location>
</feature>
<feature type="transmembrane region" description="Helical" evidence="5">
    <location>
        <begin position="191"/>
        <end position="209"/>
    </location>
</feature>
<comment type="caution">
    <text evidence="7">The sequence shown here is derived from an EMBL/GenBank/DDBJ whole genome shotgun (WGS) entry which is preliminary data.</text>
</comment>
<name>A0A6I4U6Z5_9SPHN</name>
<proteinExistence type="predicted"/>
<evidence type="ECO:0000256" key="5">
    <source>
        <dbReference type="SAM" id="Phobius"/>
    </source>
</evidence>
<feature type="transmembrane region" description="Helical" evidence="5">
    <location>
        <begin position="6"/>
        <end position="22"/>
    </location>
</feature>
<dbReference type="Proteomes" id="UP000429229">
    <property type="component" value="Unassembled WGS sequence"/>
</dbReference>
<organism evidence="7 8">
    <name type="scientific">Alteriqipengyuania halimionae</name>
    <dbReference type="NCBI Taxonomy" id="1926630"/>
    <lineage>
        <taxon>Bacteria</taxon>
        <taxon>Pseudomonadati</taxon>
        <taxon>Pseudomonadota</taxon>
        <taxon>Alphaproteobacteria</taxon>
        <taxon>Sphingomonadales</taxon>
        <taxon>Erythrobacteraceae</taxon>
        <taxon>Alteriqipengyuania</taxon>
    </lineage>
</organism>
<dbReference type="Pfam" id="PF07298">
    <property type="entry name" value="NnrU"/>
    <property type="match status" value="1"/>
</dbReference>
<protein>
    <submittedName>
        <fullName evidence="7">MFS transporter</fullName>
    </submittedName>
</protein>
<feature type="transmembrane region" description="Helical" evidence="5">
    <location>
        <begin position="74"/>
        <end position="96"/>
    </location>
</feature>
<comment type="subcellular location">
    <subcellularLocation>
        <location evidence="1">Membrane</location>
        <topology evidence="1">Multi-pass membrane protein</topology>
    </subcellularLocation>
</comment>
<dbReference type="EMBL" id="WTYR01000001">
    <property type="protein sequence ID" value="MXP10643.1"/>
    <property type="molecule type" value="Genomic_DNA"/>
</dbReference>
<reference evidence="7 8" key="1">
    <citation type="submission" date="2019-12" db="EMBL/GenBank/DDBJ databases">
        <title>Genomic-based taxomic classification of the family Erythrobacteraceae.</title>
        <authorList>
            <person name="Xu L."/>
        </authorList>
    </citation>
    <scope>NUCLEOTIDE SEQUENCE [LARGE SCALE GENOMIC DNA]</scope>
    <source>
        <strain evidence="7 8">LMG 29519</strain>
    </source>
</reference>
<evidence type="ECO:0000256" key="3">
    <source>
        <dbReference type="ARBA" id="ARBA00022989"/>
    </source>
</evidence>
<evidence type="ECO:0000256" key="4">
    <source>
        <dbReference type="ARBA" id="ARBA00023136"/>
    </source>
</evidence>
<dbReference type="Gene3D" id="1.20.120.1630">
    <property type="match status" value="1"/>
</dbReference>
<dbReference type="InterPro" id="IPR009915">
    <property type="entry name" value="NnrU_dom"/>
</dbReference>
<dbReference type="GO" id="GO:0016020">
    <property type="term" value="C:membrane"/>
    <property type="evidence" value="ECO:0007669"/>
    <property type="project" value="UniProtKB-SubCell"/>
</dbReference>
<gene>
    <name evidence="7" type="ORF">GRI68_10685</name>
</gene>
<evidence type="ECO:0000259" key="6">
    <source>
        <dbReference type="Pfam" id="PF07298"/>
    </source>
</evidence>
<dbReference type="OrthoDB" id="7828645at2"/>
<evidence type="ECO:0000313" key="8">
    <source>
        <dbReference type="Proteomes" id="UP000429229"/>
    </source>
</evidence>
<evidence type="ECO:0000313" key="7">
    <source>
        <dbReference type="EMBL" id="MXP10643.1"/>
    </source>
</evidence>
<evidence type="ECO:0000256" key="2">
    <source>
        <dbReference type="ARBA" id="ARBA00022692"/>
    </source>
</evidence>
<feature type="transmembrane region" description="Helical" evidence="5">
    <location>
        <begin position="34"/>
        <end position="54"/>
    </location>
</feature>
<keyword evidence="8" id="KW-1185">Reference proteome</keyword>
<keyword evidence="3 5" id="KW-1133">Transmembrane helix</keyword>
<dbReference type="AlphaFoldDB" id="A0A6I4U6Z5"/>
<feature type="transmembrane region" description="Helical" evidence="5">
    <location>
        <begin position="145"/>
        <end position="162"/>
    </location>
</feature>
<evidence type="ECO:0000256" key="1">
    <source>
        <dbReference type="ARBA" id="ARBA00004141"/>
    </source>
</evidence>
<feature type="transmembrane region" description="Helical" evidence="5">
    <location>
        <begin position="117"/>
        <end position="139"/>
    </location>
</feature>
<keyword evidence="4 5" id="KW-0472">Membrane</keyword>
<sequence length="227" mass="24565">MVDPLAELVAASVAFVGSHFAMSHPLRAPMVRVLKPFGFMLVYSAASFATLFWMVSAFGNAPVTTPLWPGFGDFSWMVASVLTLVAMVLLAGSFAGNPAFPQPGAEKLAATKQPKGVFAVTRHPMMWAFALWAVAHIIAAPTARTLVVATAIGILALVGAHLQDRKKEALLGDAWAAWEAKTSYWLRWGKLLTTGWLWWAIGLALWLGITHAHQAMGGWAAGVWRWV</sequence>
<accession>A0A6I4U6Z5</accession>
<dbReference type="RefSeq" id="WP_160617222.1">
    <property type="nucleotide sequence ID" value="NZ_WTYR01000001.1"/>
</dbReference>